<comment type="caution">
    <text evidence="2">The sequence shown here is derived from an EMBL/GenBank/DDBJ whole genome shotgun (WGS) entry which is preliminary data.</text>
</comment>
<name>A0A4Q9BB69_9BACT</name>
<dbReference type="EMBL" id="SEWY01000003">
    <property type="protein sequence ID" value="TBH73352.1"/>
    <property type="molecule type" value="Genomic_DNA"/>
</dbReference>
<dbReference type="Proteomes" id="UP000293583">
    <property type="component" value="Unassembled WGS sequence"/>
</dbReference>
<protein>
    <submittedName>
        <fullName evidence="2">Uncharacterized protein</fullName>
    </submittedName>
</protein>
<organism evidence="2 3">
    <name type="scientific">Aquirufa antheringensis</name>
    <dbReference type="NCBI Taxonomy" id="2516559"/>
    <lineage>
        <taxon>Bacteria</taxon>
        <taxon>Pseudomonadati</taxon>
        <taxon>Bacteroidota</taxon>
        <taxon>Cytophagia</taxon>
        <taxon>Cytophagales</taxon>
        <taxon>Flectobacillaceae</taxon>
        <taxon>Aquirufa</taxon>
    </lineage>
</organism>
<sequence>MKLNKIYLLFISLLFLTSMASKVQVDGMQASIQKEKSQQIHKTESSDYGFMDFLFEEDTTENEDDNLFTPFNLYKVSSLFSPVEFSISRTKTGFPTKAFAFFKTPIFLTFRNIRL</sequence>
<gene>
    <name evidence="2" type="ORF">EWU20_08250</name>
</gene>
<evidence type="ECO:0000313" key="3">
    <source>
        <dbReference type="Proteomes" id="UP000293583"/>
    </source>
</evidence>
<dbReference type="AlphaFoldDB" id="A0A4Q9BB69"/>
<evidence type="ECO:0000256" key="1">
    <source>
        <dbReference type="SAM" id="SignalP"/>
    </source>
</evidence>
<proteinExistence type="predicted"/>
<keyword evidence="1" id="KW-0732">Signal</keyword>
<evidence type="ECO:0000313" key="2">
    <source>
        <dbReference type="EMBL" id="TBH73352.1"/>
    </source>
</evidence>
<feature type="signal peptide" evidence="1">
    <location>
        <begin position="1"/>
        <end position="20"/>
    </location>
</feature>
<feature type="chain" id="PRO_5020871984" evidence="1">
    <location>
        <begin position="21"/>
        <end position="115"/>
    </location>
</feature>
<accession>A0A4Q9BB69</accession>
<dbReference type="RefSeq" id="WP_130923441.1">
    <property type="nucleotide sequence ID" value="NZ_JAANOM010000003.1"/>
</dbReference>
<reference evidence="2 3" key="1">
    <citation type="submission" date="2019-02" db="EMBL/GenBank/DDBJ databases">
        <title>Genome of a new Bacteroidetes strain.</title>
        <authorList>
            <person name="Pitt A."/>
        </authorList>
    </citation>
    <scope>NUCLEOTIDE SEQUENCE [LARGE SCALE GENOMIC DNA]</scope>
    <source>
        <strain evidence="2 3">103A-SOEBACH</strain>
    </source>
</reference>
<keyword evidence="3" id="KW-1185">Reference proteome</keyword>